<reference evidence="6" key="1">
    <citation type="journal article" date="2010" name="Genome Biol.">
        <title>Genome sequence of the necrotrophic plant pathogen Pythium ultimum reveals original pathogenicity mechanisms and effector repertoire.</title>
        <authorList>
            <person name="Levesque C.A."/>
            <person name="Brouwer H."/>
            <person name="Cano L."/>
            <person name="Hamilton J.P."/>
            <person name="Holt C."/>
            <person name="Huitema E."/>
            <person name="Raffaele S."/>
            <person name="Robideau G.P."/>
            <person name="Thines M."/>
            <person name="Win J."/>
            <person name="Zerillo M.M."/>
            <person name="Beakes G.W."/>
            <person name="Boore J.L."/>
            <person name="Busam D."/>
            <person name="Dumas B."/>
            <person name="Ferriera S."/>
            <person name="Fuerstenberg S.I."/>
            <person name="Gachon C.M."/>
            <person name="Gaulin E."/>
            <person name="Govers F."/>
            <person name="Grenville-Briggs L."/>
            <person name="Horner N."/>
            <person name="Hostetler J."/>
            <person name="Jiang R.H."/>
            <person name="Johnson J."/>
            <person name="Krajaejun T."/>
            <person name="Lin H."/>
            <person name="Meijer H.J."/>
            <person name="Moore B."/>
            <person name="Morris P."/>
            <person name="Phuntmart V."/>
            <person name="Puiu D."/>
            <person name="Shetty J."/>
            <person name="Stajich J.E."/>
            <person name="Tripathy S."/>
            <person name="Wawra S."/>
            <person name="van West P."/>
            <person name="Whitty B.R."/>
            <person name="Coutinho P.M."/>
            <person name="Henrissat B."/>
            <person name="Martin F."/>
            <person name="Thomas P.D."/>
            <person name="Tyler B.M."/>
            <person name="De Vries R.P."/>
            <person name="Kamoun S."/>
            <person name="Yandell M."/>
            <person name="Tisserat N."/>
            <person name="Buell C.R."/>
        </authorList>
    </citation>
    <scope>NUCLEOTIDE SEQUENCE</scope>
    <source>
        <strain evidence="6">DAOM:BR144</strain>
    </source>
</reference>
<dbReference type="InterPro" id="IPR051419">
    <property type="entry name" value="Lys/N-term_MeTrsfase_sf"/>
</dbReference>
<organism evidence="5 6">
    <name type="scientific">Globisporangium ultimum (strain ATCC 200006 / CBS 805.95 / DAOM BR144)</name>
    <name type="common">Pythium ultimum</name>
    <dbReference type="NCBI Taxonomy" id="431595"/>
    <lineage>
        <taxon>Eukaryota</taxon>
        <taxon>Sar</taxon>
        <taxon>Stramenopiles</taxon>
        <taxon>Oomycota</taxon>
        <taxon>Peronosporomycetes</taxon>
        <taxon>Pythiales</taxon>
        <taxon>Pythiaceae</taxon>
        <taxon>Globisporangium</taxon>
    </lineage>
</organism>
<dbReference type="EnsemblProtists" id="PYU1_T000843">
    <property type="protein sequence ID" value="PYU1_T000843"/>
    <property type="gene ID" value="PYU1_G000843"/>
</dbReference>
<keyword evidence="3" id="KW-0808">Transferase</keyword>
<dbReference type="VEuPathDB" id="FungiDB:PYU1_G000843"/>
<reference evidence="5" key="3">
    <citation type="submission" date="2015-02" db="UniProtKB">
        <authorList>
            <consortium name="EnsemblProtists"/>
        </authorList>
    </citation>
    <scope>IDENTIFICATION</scope>
    <source>
        <strain evidence="5">DAOM BR144</strain>
    </source>
</reference>
<dbReference type="InterPro" id="IPR013216">
    <property type="entry name" value="Methyltransf_11"/>
</dbReference>
<dbReference type="HOGENOM" id="CLU_884224_0_0_1"/>
<dbReference type="GO" id="GO:0008757">
    <property type="term" value="F:S-adenosylmethionine-dependent methyltransferase activity"/>
    <property type="evidence" value="ECO:0007669"/>
    <property type="project" value="InterPro"/>
</dbReference>
<dbReference type="EMBL" id="GL376620">
    <property type="status" value="NOT_ANNOTATED_CDS"/>
    <property type="molecule type" value="Genomic_DNA"/>
</dbReference>
<dbReference type="InParanoid" id="K3W7A2"/>
<evidence type="ECO:0000256" key="1">
    <source>
        <dbReference type="ARBA" id="ARBA00008361"/>
    </source>
</evidence>
<evidence type="ECO:0000313" key="6">
    <source>
        <dbReference type="Proteomes" id="UP000019132"/>
    </source>
</evidence>
<accession>K3W7A2</accession>
<dbReference type="InterPro" id="IPR029063">
    <property type="entry name" value="SAM-dependent_MTases_sf"/>
</dbReference>
<dbReference type="AlphaFoldDB" id="K3W7A2"/>
<keyword evidence="6" id="KW-1185">Reference proteome</keyword>
<dbReference type="eggNOG" id="ENOG502T0V3">
    <property type="taxonomic scope" value="Eukaryota"/>
</dbReference>
<dbReference type="PANTHER" id="PTHR12176">
    <property type="entry name" value="SAM-DEPENDENT METHYLTRANSFERASE SUPERFAMILY PROTEIN"/>
    <property type="match status" value="1"/>
</dbReference>
<keyword evidence="2" id="KW-0489">Methyltransferase</keyword>
<dbReference type="CDD" id="cd02440">
    <property type="entry name" value="AdoMet_MTases"/>
    <property type="match status" value="1"/>
</dbReference>
<reference evidence="6" key="2">
    <citation type="submission" date="2010-04" db="EMBL/GenBank/DDBJ databases">
        <authorList>
            <person name="Buell R."/>
            <person name="Hamilton J."/>
            <person name="Hostetler J."/>
        </authorList>
    </citation>
    <scope>NUCLEOTIDE SEQUENCE [LARGE SCALE GENOMIC DNA]</scope>
    <source>
        <strain evidence="6">DAOM:BR144</strain>
    </source>
</reference>
<evidence type="ECO:0000256" key="2">
    <source>
        <dbReference type="ARBA" id="ARBA00022603"/>
    </source>
</evidence>
<evidence type="ECO:0000256" key="3">
    <source>
        <dbReference type="ARBA" id="ARBA00022679"/>
    </source>
</evidence>
<name>K3W7A2_GLOUD</name>
<feature type="domain" description="Methyltransferase type 11" evidence="4">
    <location>
        <begin position="24"/>
        <end position="134"/>
    </location>
</feature>
<sequence length="315" mass="37182">MFIKFDELRGIFDEYVPRRRSTFLDIGCGTSKICRELVFHGYNRVHGIDIAPPKIQCQRDQCAELQEYARFYEMDATKIEFPDKFFDCIFSKAMLDLVASNYIYESAGDCKCNDLHQILDEIFRCLKPGATFIVVSCHDVRPQGAISDGSIGERLSTPWWQWESVSQFLRTRFDQVREYKAGAPILCDRTRVKPFVIRIYRRRESECQRLARLHWGQSGENQLDREFNVMTKWLLEKRRWKSETASNALESRRMVEEDVLSRYRASVASYEIAKAARNATRESIYRQNLEADRFIMMNEDELSADIRRRRKTNQQ</sequence>
<dbReference type="GO" id="GO:0032259">
    <property type="term" value="P:methylation"/>
    <property type="evidence" value="ECO:0007669"/>
    <property type="project" value="UniProtKB-KW"/>
</dbReference>
<dbReference type="Gene3D" id="3.40.50.150">
    <property type="entry name" value="Vaccinia Virus protein VP39"/>
    <property type="match status" value="1"/>
</dbReference>
<dbReference type="SUPFAM" id="SSF53335">
    <property type="entry name" value="S-adenosyl-L-methionine-dependent methyltransferases"/>
    <property type="match status" value="1"/>
</dbReference>
<dbReference type="Proteomes" id="UP000019132">
    <property type="component" value="Unassembled WGS sequence"/>
</dbReference>
<dbReference type="Pfam" id="PF08241">
    <property type="entry name" value="Methyltransf_11"/>
    <property type="match status" value="1"/>
</dbReference>
<protein>
    <recommendedName>
        <fullName evidence="4">Methyltransferase type 11 domain-containing protein</fullName>
    </recommendedName>
</protein>
<proteinExistence type="inferred from homology"/>
<evidence type="ECO:0000313" key="5">
    <source>
        <dbReference type="EnsemblProtists" id="PYU1_T000843"/>
    </source>
</evidence>
<evidence type="ECO:0000259" key="4">
    <source>
        <dbReference type="Pfam" id="PF08241"/>
    </source>
</evidence>
<comment type="similarity">
    <text evidence="1">Belongs to the methyltransferase superfamily.</text>
</comment>